<dbReference type="Proteomes" id="UP000009877">
    <property type="component" value="Unassembled WGS sequence"/>
</dbReference>
<keyword evidence="2" id="KW-0472">Membrane</keyword>
<feature type="transmembrane region" description="Helical" evidence="2">
    <location>
        <begin position="78"/>
        <end position="97"/>
    </location>
</feature>
<organism evidence="3 4">
    <name type="scientific">Kocuria palustris PEL</name>
    <dbReference type="NCBI Taxonomy" id="1236550"/>
    <lineage>
        <taxon>Bacteria</taxon>
        <taxon>Bacillati</taxon>
        <taxon>Actinomycetota</taxon>
        <taxon>Actinomycetes</taxon>
        <taxon>Micrococcales</taxon>
        <taxon>Micrococcaceae</taxon>
        <taxon>Kocuria</taxon>
    </lineage>
</organism>
<evidence type="ECO:0000313" key="3">
    <source>
        <dbReference type="EMBL" id="EME37490.1"/>
    </source>
</evidence>
<gene>
    <name evidence="3" type="ORF">C884_01541</name>
</gene>
<feature type="region of interest" description="Disordered" evidence="1">
    <location>
        <begin position="146"/>
        <end position="174"/>
    </location>
</feature>
<keyword evidence="2" id="KW-0812">Transmembrane</keyword>
<evidence type="ECO:0000256" key="2">
    <source>
        <dbReference type="SAM" id="Phobius"/>
    </source>
</evidence>
<accession>M2YG33</accession>
<evidence type="ECO:0000256" key="1">
    <source>
        <dbReference type="SAM" id="MobiDB-lite"/>
    </source>
</evidence>
<sequence length="174" mass="18539">MKGLTVRLLAVLAAVAFMGGWIAQLVSESLHGPLLALPVASGIALLVFAAILLVAGLRVRRLRDGDREIRMDRTWGTVIAALAQAVAVLGALCLGWHAMLAVDQAALISLRTDQGPLWRCLFQVGVGVALAVVGWIVERFCRIPPEDPDAEADGAAERGRGRTAEEGGLARWRD</sequence>
<dbReference type="Pfam" id="PF11377">
    <property type="entry name" value="DUF3180"/>
    <property type="match status" value="1"/>
</dbReference>
<keyword evidence="4" id="KW-1185">Reference proteome</keyword>
<dbReference type="AlphaFoldDB" id="M2YG33"/>
<feature type="transmembrane region" description="Helical" evidence="2">
    <location>
        <begin position="35"/>
        <end position="57"/>
    </location>
</feature>
<protein>
    <submittedName>
        <fullName evidence="3">Integral membrane protein</fullName>
    </submittedName>
</protein>
<dbReference type="EMBL" id="ANHZ02000003">
    <property type="protein sequence ID" value="EME37490.1"/>
    <property type="molecule type" value="Genomic_DNA"/>
</dbReference>
<dbReference type="STRING" id="71999.KPaMU14_01570"/>
<feature type="compositionally biased region" description="Basic and acidic residues" evidence="1">
    <location>
        <begin position="155"/>
        <end position="165"/>
    </location>
</feature>
<keyword evidence="2" id="KW-1133">Transmembrane helix</keyword>
<evidence type="ECO:0000313" key="4">
    <source>
        <dbReference type="Proteomes" id="UP000009877"/>
    </source>
</evidence>
<comment type="caution">
    <text evidence="3">The sequence shown here is derived from an EMBL/GenBank/DDBJ whole genome shotgun (WGS) entry which is preliminary data.</text>
</comment>
<name>M2YG33_9MICC</name>
<proteinExistence type="predicted"/>
<dbReference type="InterPro" id="IPR021517">
    <property type="entry name" value="DUF3180"/>
</dbReference>
<reference evidence="3 4" key="1">
    <citation type="journal article" date="2014" name="Genome Announc.">
        <title>Draft Genome Sequence of Kocuria palustris PEL.</title>
        <authorList>
            <person name="Sharma G."/>
            <person name="Khatri I."/>
            <person name="Subramanian S."/>
        </authorList>
    </citation>
    <scope>NUCLEOTIDE SEQUENCE [LARGE SCALE GENOMIC DNA]</scope>
    <source>
        <strain evidence="3 4">PEL</strain>
    </source>
</reference>
<feature type="transmembrane region" description="Helical" evidence="2">
    <location>
        <begin position="117"/>
        <end position="137"/>
    </location>
</feature>